<evidence type="ECO:0000313" key="2">
    <source>
        <dbReference type="Proteomes" id="UP000217507"/>
    </source>
</evidence>
<reference evidence="1 2" key="1">
    <citation type="submission" date="2017-06" db="EMBL/GenBank/DDBJ databases">
        <title>Genome sequencing of cyanobaciteial culture collection at National Institute for Environmental Studies (NIES).</title>
        <authorList>
            <person name="Hirose Y."/>
            <person name="Shimura Y."/>
            <person name="Fujisawa T."/>
            <person name="Nakamura Y."/>
            <person name="Kawachi M."/>
        </authorList>
    </citation>
    <scope>NUCLEOTIDE SEQUENCE [LARGE SCALE GENOMIC DNA]</scope>
    <source>
        <strain evidence="1 2">NIES-23</strain>
    </source>
</reference>
<dbReference type="AlphaFoldDB" id="A0A1Z4KQ11"/>
<sequence>MQERFQAVIKRRLQIHIENHPPLFPWESQIVDYPDYIEEPSLALAPNWGWLAQQTKLNLPVNLPERVFQEILEKCQQMVASSLPLGAKLVQVVEGFFPNESQTINDLAGLVLRTNYRSPETLDTMPNIQSDYADLDSRQQMALSLLAAKQLLANLTLPVSATQPVVERLWLTSLGALTLRVEYYTKGDVTQLVVHSDLPTQGILTLQGNGSIAIAQSSSPGCLSVELTCKQLQPSYTLEVDCPELDQQPLLFVINPAT</sequence>
<dbReference type="Proteomes" id="UP000217507">
    <property type="component" value="Chromosome"/>
</dbReference>
<dbReference type="EMBL" id="AP018216">
    <property type="protein sequence ID" value="BAY71071.1"/>
    <property type="molecule type" value="Genomic_DNA"/>
</dbReference>
<gene>
    <name evidence="1" type="ORF">NIES23_38840</name>
</gene>
<accession>A0A1Z4KQ11</accession>
<organism evidence="1 2">
    <name type="scientific">Trichormus variabilis NIES-23</name>
    <dbReference type="NCBI Taxonomy" id="1973479"/>
    <lineage>
        <taxon>Bacteria</taxon>
        <taxon>Bacillati</taxon>
        <taxon>Cyanobacteriota</taxon>
        <taxon>Cyanophyceae</taxon>
        <taxon>Nostocales</taxon>
        <taxon>Nostocaceae</taxon>
        <taxon>Trichormus</taxon>
    </lineage>
</organism>
<name>A0A1Z4KQ11_ANAVA</name>
<evidence type="ECO:0000313" key="1">
    <source>
        <dbReference type="EMBL" id="BAY71071.1"/>
    </source>
</evidence>
<proteinExistence type="predicted"/>
<evidence type="ECO:0008006" key="3">
    <source>
        <dbReference type="Google" id="ProtNLM"/>
    </source>
</evidence>
<protein>
    <recommendedName>
        <fullName evidence="3">PatU</fullName>
    </recommendedName>
</protein>